<dbReference type="Gene3D" id="3.40.50.150">
    <property type="entry name" value="Vaccinia Virus protein VP39"/>
    <property type="match status" value="1"/>
</dbReference>
<dbReference type="RefSeq" id="WP_117906974.1">
    <property type="nucleotide sequence ID" value="NZ_QSGN01000016.1"/>
</dbReference>
<evidence type="ECO:0000259" key="5">
    <source>
        <dbReference type="Pfam" id="PF01555"/>
    </source>
</evidence>
<evidence type="ECO:0000256" key="4">
    <source>
        <dbReference type="RuleBase" id="RU362026"/>
    </source>
</evidence>
<accession>A0A413V706</accession>
<dbReference type="InterPro" id="IPR002052">
    <property type="entry name" value="DNA_methylase_N6_adenine_CS"/>
</dbReference>
<feature type="domain" description="DNA methylase N-4/N-6" evidence="5">
    <location>
        <begin position="23"/>
        <end position="209"/>
    </location>
</feature>
<keyword evidence="3 6" id="KW-0808">Transferase</keyword>
<dbReference type="SUPFAM" id="SSF53335">
    <property type="entry name" value="S-adenosyl-L-methionine-dependent methyltransferases"/>
    <property type="match status" value="1"/>
</dbReference>
<comment type="similarity">
    <text evidence="1 4">Belongs to the N(4)/N(6)-methyltransferase family.</text>
</comment>
<dbReference type="GO" id="GO:0032259">
    <property type="term" value="P:methylation"/>
    <property type="evidence" value="ECO:0007669"/>
    <property type="project" value="UniProtKB-KW"/>
</dbReference>
<dbReference type="InterPro" id="IPR001091">
    <property type="entry name" value="RM_Methyltransferase"/>
</dbReference>
<dbReference type="Pfam" id="PF01555">
    <property type="entry name" value="N6_N4_Mtase"/>
    <property type="match status" value="1"/>
</dbReference>
<evidence type="ECO:0000256" key="3">
    <source>
        <dbReference type="ARBA" id="ARBA00022679"/>
    </source>
</evidence>
<dbReference type="PANTHER" id="PTHR13370">
    <property type="entry name" value="RNA METHYLASE-RELATED"/>
    <property type="match status" value="1"/>
</dbReference>
<dbReference type="GO" id="GO:0009007">
    <property type="term" value="F:site-specific DNA-methyltransferase (adenine-specific) activity"/>
    <property type="evidence" value="ECO:0007669"/>
    <property type="project" value="TreeGrafter"/>
</dbReference>
<dbReference type="EC" id="2.1.1.-" evidence="4"/>
<evidence type="ECO:0000313" key="6">
    <source>
        <dbReference type="EMBL" id="RHB29339.1"/>
    </source>
</evidence>
<dbReference type="Proteomes" id="UP000283482">
    <property type="component" value="Unassembled WGS sequence"/>
</dbReference>
<dbReference type="InterPro" id="IPR002941">
    <property type="entry name" value="DNA_methylase_N4/N6"/>
</dbReference>
<reference evidence="6 7" key="1">
    <citation type="submission" date="2018-08" db="EMBL/GenBank/DDBJ databases">
        <title>A genome reference for cultivated species of the human gut microbiota.</title>
        <authorList>
            <person name="Zou Y."/>
            <person name="Xue W."/>
            <person name="Luo G."/>
        </authorList>
    </citation>
    <scope>NUCLEOTIDE SEQUENCE [LARGE SCALE GENOMIC DNA]</scope>
    <source>
        <strain evidence="6 7">AM40-34</strain>
    </source>
</reference>
<dbReference type="PANTHER" id="PTHR13370:SF3">
    <property type="entry name" value="TRNA (GUANINE(10)-N2)-METHYLTRANSFERASE HOMOLOG"/>
    <property type="match status" value="1"/>
</dbReference>
<comment type="caution">
    <text evidence="6">The sequence shown here is derived from an EMBL/GenBank/DDBJ whole genome shotgun (WGS) entry which is preliminary data.</text>
</comment>
<dbReference type="PRINTS" id="PR00508">
    <property type="entry name" value="S21N4MTFRASE"/>
</dbReference>
<protein>
    <recommendedName>
        <fullName evidence="4">Methyltransferase</fullName>
        <ecNumber evidence="4">2.1.1.-</ecNumber>
    </recommendedName>
</protein>
<proteinExistence type="inferred from homology"/>
<dbReference type="EMBL" id="QSGN01000016">
    <property type="protein sequence ID" value="RHB29339.1"/>
    <property type="molecule type" value="Genomic_DNA"/>
</dbReference>
<keyword evidence="2 6" id="KW-0489">Methyltransferase</keyword>
<name>A0A413V706_BACSE</name>
<organism evidence="6 7">
    <name type="scientific">Bacteroides stercoris</name>
    <dbReference type="NCBI Taxonomy" id="46506"/>
    <lineage>
        <taxon>Bacteria</taxon>
        <taxon>Pseudomonadati</taxon>
        <taxon>Bacteroidota</taxon>
        <taxon>Bacteroidia</taxon>
        <taxon>Bacteroidales</taxon>
        <taxon>Bacteroidaceae</taxon>
        <taxon>Bacteroides</taxon>
    </lineage>
</organism>
<evidence type="ECO:0000256" key="2">
    <source>
        <dbReference type="ARBA" id="ARBA00022603"/>
    </source>
</evidence>
<dbReference type="GO" id="GO:0008170">
    <property type="term" value="F:N-methyltransferase activity"/>
    <property type="evidence" value="ECO:0007669"/>
    <property type="project" value="InterPro"/>
</dbReference>
<dbReference type="GO" id="GO:0005737">
    <property type="term" value="C:cytoplasm"/>
    <property type="evidence" value="ECO:0007669"/>
    <property type="project" value="TreeGrafter"/>
</dbReference>
<dbReference type="AlphaFoldDB" id="A0A413V706"/>
<sequence length="223" mass="25384">MEINKIYNEDCLEGIQKIASASIDTIITDPPYFIGMTHNGKKGDYNDLIIMKPFFDSLFSEFSRVIKENGKVYIFCDWRTYAFYYPLLLKHISVRNMLVWDKISGPGSSYAFTHELILFAEKDTPCMKGSNIFRIPGFSAGAKKTNGEMLHPTQKPVEVIEKLITDSTKEGDLVLDCFMGSGTTAVAAKKLNRNFIGFEIQEKYITISENRLKQVEILPTFNF</sequence>
<dbReference type="PROSITE" id="PS00092">
    <property type="entry name" value="N6_MTASE"/>
    <property type="match status" value="1"/>
</dbReference>
<dbReference type="InterPro" id="IPR029063">
    <property type="entry name" value="SAM-dependent_MTases_sf"/>
</dbReference>
<evidence type="ECO:0000256" key="1">
    <source>
        <dbReference type="ARBA" id="ARBA00006594"/>
    </source>
</evidence>
<gene>
    <name evidence="6" type="ORF">DW889_07920</name>
</gene>
<dbReference type="GO" id="GO:0003677">
    <property type="term" value="F:DNA binding"/>
    <property type="evidence" value="ECO:0007669"/>
    <property type="project" value="InterPro"/>
</dbReference>
<evidence type="ECO:0000313" key="7">
    <source>
        <dbReference type="Proteomes" id="UP000283482"/>
    </source>
</evidence>